<evidence type="ECO:0000313" key="2">
    <source>
        <dbReference type="Proteomes" id="UP001241472"/>
    </source>
</evidence>
<sequence>MSRFSYSIVTGWYADHAQRDYKTYGDEFVRSARCFDLWYHCIQRFTDPKSILIIDSASPVLPELPADPRISQVRLQKNFGHAAQDIDFLCGWSRALILGLMYGYANGDEYTVLIEQGTLFHGQDIIEQQIAAHPDADIIAPNGNETPQPLQTGIMIFRTAIIPRFVANYQNITTSDKALSPEVKCAIAARGMRLAFSDLPFGRRRPLDWKPSHFFLRHGTQAEIGAFVQHLGWGEHLLGTDPLRDP</sequence>
<dbReference type="Proteomes" id="UP001241472">
    <property type="component" value="Unassembled WGS sequence"/>
</dbReference>
<dbReference type="RefSeq" id="WP_306834810.1">
    <property type="nucleotide sequence ID" value="NZ_JAUSRF010000007.1"/>
</dbReference>
<gene>
    <name evidence="1" type="ORF">J2T09_002527</name>
</gene>
<accession>A0ABT9PUB5</accession>
<comment type="caution">
    <text evidence="1">The sequence shown here is derived from an EMBL/GenBank/DDBJ whole genome shotgun (WGS) entry which is preliminary data.</text>
</comment>
<name>A0ABT9PUB5_9HYPH</name>
<organism evidence="1 2">
    <name type="scientific">Neorhizobium huautlense</name>
    <dbReference type="NCBI Taxonomy" id="67774"/>
    <lineage>
        <taxon>Bacteria</taxon>
        <taxon>Pseudomonadati</taxon>
        <taxon>Pseudomonadota</taxon>
        <taxon>Alphaproteobacteria</taxon>
        <taxon>Hyphomicrobiales</taxon>
        <taxon>Rhizobiaceae</taxon>
        <taxon>Rhizobium/Agrobacterium group</taxon>
        <taxon>Neorhizobium</taxon>
    </lineage>
</organism>
<dbReference type="EMBL" id="JAUSRF010000007">
    <property type="protein sequence ID" value="MDP9837770.1"/>
    <property type="molecule type" value="Genomic_DNA"/>
</dbReference>
<reference evidence="1 2" key="1">
    <citation type="submission" date="2023-07" db="EMBL/GenBank/DDBJ databases">
        <title>Sorghum-associated microbial communities from plants grown in Nebraska, USA.</title>
        <authorList>
            <person name="Schachtman D."/>
        </authorList>
    </citation>
    <scope>NUCLEOTIDE SEQUENCE [LARGE SCALE GENOMIC DNA]</scope>
    <source>
        <strain evidence="1 2">DS1307</strain>
    </source>
</reference>
<evidence type="ECO:0000313" key="1">
    <source>
        <dbReference type="EMBL" id="MDP9837770.1"/>
    </source>
</evidence>
<protein>
    <submittedName>
        <fullName evidence="1">Uncharacterized protein</fullName>
    </submittedName>
</protein>
<keyword evidence="2" id="KW-1185">Reference proteome</keyword>
<proteinExistence type="predicted"/>